<dbReference type="OrthoDB" id="9799703at2"/>
<evidence type="ECO:0000313" key="1">
    <source>
        <dbReference type="EMBL" id="KAA5830005.1"/>
    </source>
</evidence>
<comment type="caution">
    <text evidence="1">The sequence shown here is derived from an EMBL/GenBank/DDBJ whole genome shotgun (WGS) entry which is preliminary data.</text>
</comment>
<protein>
    <submittedName>
        <fullName evidence="1">Uncharacterized protein</fullName>
    </submittedName>
</protein>
<dbReference type="RefSeq" id="WP_150068861.1">
    <property type="nucleotide sequence ID" value="NZ_VWPH01000011.1"/>
</dbReference>
<proteinExistence type="predicted"/>
<organism evidence="1 2">
    <name type="scientific">Saccharopolyspora hirsuta</name>
    <dbReference type="NCBI Taxonomy" id="1837"/>
    <lineage>
        <taxon>Bacteria</taxon>
        <taxon>Bacillati</taxon>
        <taxon>Actinomycetota</taxon>
        <taxon>Actinomycetes</taxon>
        <taxon>Pseudonocardiales</taxon>
        <taxon>Pseudonocardiaceae</taxon>
        <taxon>Saccharopolyspora</taxon>
    </lineage>
</organism>
<evidence type="ECO:0000313" key="2">
    <source>
        <dbReference type="Proteomes" id="UP000323946"/>
    </source>
</evidence>
<dbReference type="AlphaFoldDB" id="A0A5M7BUH7"/>
<dbReference type="EMBL" id="VWPH01000011">
    <property type="protein sequence ID" value="KAA5830005.1"/>
    <property type="molecule type" value="Genomic_DNA"/>
</dbReference>
<accession>A0A5M7BUH7</accession>
<sequence>MPGPDLPPPDELFDIDAWAYRWPSGAEKAELVAGILIFSGEFDERDVEIARRAYPGRQVVLNDGGGIEIHPASDTPPHPRS</sequence>
<gene>
    <name evidence="1" type="ORF">F1721_23100</name>
</gene>
<reference evidence="1 2" key="1">
    <citation type="submission" date="2019-09" db="EMBL/GenBank/DDBJ databases">
        <title>Draft genome sequence of the thermophilic Saccharopolyspora hirsuta VKM Ac-666T.</title>
        <authorList>
            <person name="Lobastova T.G."/>
            <person name="Fokina V."/>
            <person name="Bragin E.Y."/>
            <person name="Shtratnikova V.Y."/>
            <person name="Starodumova I.P."/>
            <person name="Tarlachkov S.V."/>
            <person name="Donova M.V."/>
        </authorList>
    </citation>
    <scope>NUCLEOTIDE SEQUENCE [LARGE SCALE GENOMIC DNA]</scope>
    <source>
        <strain evidence="1 2">VKM Ac-666</strain>
    </source>
</reference>
<name>A0A5M7BUH7_SACHI</name>
<keyword evidence="2" id="KW-1185">Reference proteome</keyword>
<dbReference type="Proteomes" id="UP000323946">
    <property type="component" value="Unassembled WGS sequence"/>
</dbReference>